<evidence type="ECO:0000313" key="2">
    <source>
        <dbReference type="Proteomes" id="UP000652761"/>
    </source>
</evidence>
<accession>A0A843X7A1</accession>
<sequence length="62" mass="6644">MQPHRPTEVGAGLHQPGLSLITLPQALELVPEVARVSARIPTACNGHEARPCEIPSPQGWEV</sequence>
<dbReference type="Proteomes" id="UP000652761">
    <property type="component" value="Unassembled WGS sequence"/>
</dbReference>
<keyword evidence="2" id="KW-1185">Reference proteome</keyword>
<dbReference type="EMBL" id="NMUH01006441">
    <property type="protein sequence ID" value="MQM15265.1"/>
    <property type="molecule type" value="Genomic_DNA"/>
</dbReference>
<protein>
    <submittedName>
        <fullName evidence="1">Uncharacterized protein</fullName>
    </submittedName>
</protein>
<gene>
    <name evidence="1" type="ORF">Taro_048208</name>
</gene>
<comment type="caution">
    <text evidence="1">The sequence shown here is derived from an EMBL/GenBank/DDBJ whole genome shotgun (WGS) entry which is preliminary data.</text>
</comment>
<reference evidence="1" key="1">
    <citation type="submission" date="2017-07" db="EMBL/GenBank/DDBJ databases">
        <title>Taro Niue Genome Assembly and Annotation.</title>
        <authorList>
            <person name="Atibalentja N."/>
            <person name="Keating K."/>
            <person name="Fields C.J."/>
        </authorList>
    </citation>
    <scope>NUCLEOTIDE SEQUENCE</scope>
    <source>
        <strain evidence="1">Niue_2</strain>
        <tissue evidence="1">Leaf</tissue>
    </source>
</reference>
<name>A0A843X7A1_COLES</name>
<evidence type="ECO:0000313" key="1">
    <source>
        <dbReference type="EMBL" id="MQM15265.1"/>
    </source>
</evidence>
<organism evidence="1 2">
    <name type="scientific">Colocasia esculenta</name>
    <name type="common">Wild taro</name>
    <name type="synonym">Arum esculentum</name>
    <dbReference type="NCBI Taxonomy" id="4460"/>
    <lineage>
        <taxon>Eukaryota</taxon>
        <taxon>Viridiplantae</taxon>
        <taxon>Streptophyta</taxon>
        <taxon>Embryophyta</taxon>
        <taxon>Tracheophyta</taxon>
        <taxon>Spermatophyta</taxon>
        <taxon>Magnoliopsida</taxon>
        <taxon>Liliopsida</taxon>
        <taxon>Araceae</taxon>
        <taxon>Aroideae</taxon>
        <taxon>Colocasieae</taxon>
        <taxon>Colocasia</taxon>
    </lineage>
</organism>
<dbReference type="AlphaFoldDB" id="A0A843X7A1"/>
<proteinExistence type="predicted"/>